<reference evidence="1" key="1">
    <citation type="journal article" date="2023" name="Plant J.">
        <title>The genome of the king protea, Protea cynaroides.</title>
        <authorList>
            <person name="Chang J."/>
            <person name="Duong T.A."/>
            <person name="Schoeman C."/>
            <person name="Ma X."/>
            <person name="Roodt D."/>
            <person name="Barker N."/>
            <person name="Li Z."/>
            <person name="Van de Peer Y."/>
            <person name="Mizrachi E."/>
        </authorList>
    </citation>
    <scope>NUCLEOTIDE SEQUENCE</scope>
    <source>
        <tissue evidence="1">Young leaves</tissue>
    </source>
</reference>
<sequence length="194" mass="20962">MVPTDISKNFTSGEIQTASNNVRPISASDNAHPTSSSARLVISIIASLIPIKLNATDYLLWKSLFEPILRASGSTVSDDDILIFILDGLPSTYRQFYSSIRIRTSTTVLLLEELHNLLLCEEIAVVEEAPIEQPTVMAASCSPLPMHGGRGSSYRGSFSLGNRGHSRYSNRNHSSPCGLLPPPAGISHGTRPIC</sequence>
<dbReference type="PANTHER" id="PTHR47481:SF28">
    <property type="entry name" value="RETROTRANSPOSON COPIA-LIKE N-TERMINAL DOMAIN-CONTAINING PROTEIN"/>
    <property type="match status" value="1"/>
</dbReference>
<name>A0A9Q0H7Z6_9MAGN</name>
<keyword evidence="2" id="KW-1185">Reference proteome</keyword>
<accession>A0A9Q0H7Z6</accession>
<dbReference type="Proteomes" id="UP001141806">
    <property type="component" value="Unassembled WGS sequence"/>
</dbReference>
<organism evidence="1 2">
    <name type="scientific">Protea cynaroides</name>
    <dbReference type="NCBI Taxonomy" id="273540"/>
    <lineage>
        <taxon>Eukaryota</taxon>
        <taxon>Viridiplantae</taxon>
        <taxon>Streptophyta</taxon>
        <taxon>Embryophyta</taxon>
        <taxon>Tracheophyta</taxon>
        <taxon>Spermatophyta</taxon>
        <taxon>Magnoliopsida</taxon>
        <taxon>Proteales</taxon>
        <taxon>Proteaceae</taxon>
        <taxon>Protea</taxon>
    </lineage>
</organism>
<dbReference type="PANTHER" id="PTHR47481">
    <property type="match status" value="1"/>
</dbReference>
<gene>
    <name evidence="1" type="ORF">NE237_020839</name>
</gene>
<evidence type="ECO:0000313" key="1">
    <source>
        <dbReference type="EMBL" id="KAJ4960929.1"/>
    </source>
</evidence>
<protein>
    <submittedName>
        <fullName evidence="1">Uncharacterized protein</fullName>
    </submittedName>
</protein>
<proteinExistence type="predicted"/>
<dbReference type="AlphaFoldDB" id="A0A9Q0H7Z6"/>
<evidence type="ECO:0000313" key="2">
    <source>
        <dbReference type="Proteomes" id="UP001141806"/>
    </source>
</evidence>
<comment type="caution">
    <text evidence="1">The sequence shown here is derived from an EMBL/GenBank/DDBJ whole genome shotgun (WGS) entry which is preliminary data.</text>
</comment>
<dbReference type="EMBL" id="JAMYWD010000009">
    <property type="protein sequence ID" value="KAJ4960929.1"/>
    <property type="molecule type" value="Genomic_DNA"/>
</dbReference>